<protein>
    <submittedName>
        <fullName evidence="2">ROK family protein</fullName>
    </submittedName>
</protein>
<accession>A0ABW5NLF0</accession>
<dbReference type="EMBL" id="JBHUMA010000007">
    <property type="protein sequence ID" value="MFD2599911.1"/>
    <property type="molecule type" value="Genomic_DNA"/>
</dbReference>
<evidence type="ECO:0000313" key="3">
    <source>
        <dbReference type="Proteomes" id="UP001597393"/>
    </source>
</evidence>
<keyword evidence="3" id="KW-1185">Reference proteome</keyword>
<comment type="caution">
    <text evidence="2">The sequence shown here is derived from an EMBL/GenBank/DDBJ whole genome shotgun (WGS) entry which is preliminary data.</text>
</comment>
<evidence type="ECO:0000313" key="2">
    <source>
        <dbReference type="EMBL" id="MFD2599911.1"/>
    </source>
</evidence>
<dbReference type="Gene3D" id="1.10.10.10">
    <property type="entry name" value="Winged helix-like DNA-binding domain superfamily/Winged helix DNA-binding domain"/>
    <property type="match status" value="1"/>
</dbReference>
<dbReference type="InterPro" id="IPR036388">
    <property type="entry name" value="WH-like_DNA-bd_sf"/>
</dbReference>
<name>A0ABW5NLF0_9SPHI</name>
<dbReference type="InterPro" id="IPR000600">
    <property type="entry name" value="ROK"/>
</dbReference>
<comment type="similarity">
    <text evidence="1">Belongs to the ROK (NagC/XylR) family.</text>
</comment>
<dbReference type="SUPFAM" id="SSF53067">
    <property type="entry name" value="Actin-like ATPase domain"/>
    <property type="match status" value="1"/>
</dbReference>
<dbReference type="PANTHER" id="PTHR18964:SF149">
    <property type="entry name" value="BIFUNCTIONAL UDP-N-ACETYLGLUCOSAMINE 2-EPIMERASE_N-ACETYLMANNOSAMINE KINASE"/>
    <property type="match status" value="1"/>
</dbReference>
<evidence type="ECO:0000256" key="1">
    <source>
        <dbReference type="ARBA" id="ARBA00006479"/>
    </source>
</evidence>
<dbReference type="RefSeq" id="WP_380870051.1">
    <property type="nucleotide sequence ID" value="NZ_JBHUMA010000007.1"/>
</dbReference>
<dbReference type="Gene3D" id="3.30.420.40">
    <property type="match status" value="2"/>
</dbReference>
<dbReference type="Proteomes" id="UP001597393">
    <property type="component" value="Unassembled WGS sequence"/>
</dbReference>
<reference evidence="3" key="1">
    <citation type="journal article" date="2019" name="Int. J. Syst. Evol. Microbiol.">
        <title>The Global Catalogue of Microorganisms (GCM) 10K type strain sequencing project: providing services to taxonomists for standard genome sequencing and annotation.</title>
        <authorList>
            <consortium name="The Broad Institute Genomics Platform"/>
            <consortium name="The Broad Institute Genome Sequencing Center for Infectious Disease"/>
            <person name="Wu L."/>
            <person name="Ma J."/>
        </authorList>
    </citation>
    <scope>NUCLEOTIDE SEQUENCE [LARGE SCALE GENOMIC DNA]</scope>
    <source>
        <strain evidence="3">KCTC 42248</strain>
    </source>
</reference>
<proteinExistence type="inferred from homology"/>
<gene>
    <name evidence="2" type="ORF">ACFSQ3_13215</name>
</gene>
<dbReference type="Pfam" id="PF00480">
    <property type="entry name" value="ROK"/>
    <property type="match status" value="1"/>
</dbReference>
<dbReference type="PANTHER" id="PTHR18964">
    <property type="entry name" value="ROK (REPRESSOR, ORF, KINASE) FAMILY"/>
    <property type="match status" value="1"/>
</dbReference>
<dbReference type="InterPro" id="IPR043129">
    <property type="entry name" value="ATPase_NBD"/>
</dbReference>
<organism evidence="2 3">
    <name type="scientific">Sphingobacterium corticis</name>
    <dbReference type="NCBI Taxonomy" id="1812823"/>
    <lineage>
        <taxon>Bacteria</taxon>
        <taxon>Pseudomonadati</taxon>
        <taxon>Bacteroidota</taxon>
        <taxon>Sphingobacteriia</taxon>
        <taxon>Sphingobacteriales</taxon>
        <taxon>Sphingobacteriaceae</taxon>
        <taxon>Sphingobacterium</taxon>
    </lineage>
</organism>
<sequence>MKALCFRSLQSVSEIAMSIDRSIPSTTKLINELAAEGLAESVGLGPSTGGRPALRYSLNLQKLPLILSIAIDQYYCSAALLNFDHSYFSDIRTIRNPLNENDAYVNLLSLIREVLALVDNRKVFAIGVSSPGFVHVEQGINMSYDEANPFHHIKRNLEAEFGVQTILENDSATIAIAEKYFGSYQISKDVMVVNLNWGVGLGMIINGKLFRGHSGFAGEFSHIPLSDRNTLCSCGKRGCLEAEASLLSAINYATDAIKRGENSALQECMETRGYITGESLIDASKRKDSLALSAIDHIAYGLGKGLATLIHLINPEHIILSGRGALLDEIITKPIESSLQKYTIERLRMQTQFSVSEVENPQILGGACLAIEHADYAFL</sequence>